<comment type="caution">
    <text evidence="2">The sequence shown here is derived from an EMBL/GenBank/DDBJ whole genome shotgun (WGS) entry which is preliminary data.</text>
</comment>
<dbReference type="SUPFAM" id="SSF48371">
    <property type="entry name" value="ARM repeat"/>
    <property type="match status" value="1"/>
</dbReference>
<accession>A0A699UXI4</accession>
<dbReference type="SMART" id="SM00299">
    <property type="entry name" value="CLH"/>
    <property type="match status" value="1"/>
</dbReference>
<feature type="non-terminal residue" evidence="2">
    <location>
        <position position="1"/>
    </location>
</feature>
<gene>
    <name evidence="2" type="ORF">Tci_898127</name>
</gene>
<feature type="repeat" description="CHCR" evidence="1">
    <location>
        <begin position="23"/>
        <end position="161"/>
    </location>
</feature>
<dbReference type="AlphaFoldDB" id="A0A699UXI4"/>
<organism evidence="2">
    <name type="scientific">Tanacetum cinerariifolium</name>
    <name type="common">Dalmatian daisy</name>
    <name type="synonym">Chrysanthemum cinerariifolium</name>
    <dbReference type="NCBI Taxonomy" id="118510"/>
    <lineage>
        <taxon>Eukaryota</taxon>
        <taxon>Viridiplantae</taxon>
        <taxon>Streptophyta</taxon>
        <taxon>Embryophyta</taxon>
        <taxon>Tracheophyta</taxon>
        <taxon>Spermatophyta</taxon>
        <taxon>Magnoliopsida</taxon>
        <taxon>eudicotyledons</taxon>
        <taxon>Gunneridae</taxon>
        <taxon>Pentapetalae</taxon>
        <taxon>asterids</taxon>
        <taxon>campanulids</taxon>
        <taxon>Asterales</taxon>
        <taxon>Asteraceae</taxon>
        <taxon>Asteroideae</taxon>
        <taxon>Anthemideae</taxon>
        <taxon>Anthemidinae</taxon>
        <taxon>Tanacetum</taxon>
    </lineage>
</organism>
<dbReference type="InterPro" id="IPR016024">
    <property type="entry name" value="ARM-type_fold"/>
</dbReference>
<reference evidence="2" key="1">
    <citation type="journal article" date="2019" name="Sci. Rep.">
        <title>Draft genome of Tanacetum cinerariifolium, the natural source of mosquito coil.</title>
        <authorList>
            <person name="Yamashiro T."/>
            <person name="Shiraishi A."/>
            <person name="Satake H."/>
            <person name="Nakayama K."/>
        </authorList>
    </citation>
    <scope>NUCLEOTIDE SEQUENCE</scope>
</reference>
<dbReference type="GO" id="GO:0032051">
    <property type="term" value="F:clathrin light chain binding"/>
    <property type="evidence" value="ECO:0007669"/>
    <property type="project" value="TreeGrafter"/>
</dbReference>
<dbReference type="PANTHER" id="PTHR10292:SF1">
    <property type="entry name" value="CLATHRIN HEAVY CHAIN"/>
    <property type="match status" value="1"/>
</dbReference>
<dbReference type="PROSITE" id="PS50236">
    <property type="entry name" value="CHCR"/>
    <property type="match status" value="1"/>
</dbReference>
<proteinExistence type="predicted"/>
<dbReference type="GO" id="GO:0006898">
    <property type="term" value="P:receptor-mediated endocytosis"/>
    <property type="evidence" value="ECO:0007669"/>
    <property type="project" value="TreeGrafter"/>
</dbReference>
<dbReference type="GO" id="GO:0071439">
    <property type="term" value="C:clathrin complex"/>
    <property type="evidence" value="ECO:0007669"/>
    <property type="project" value="TreeGrafter"/>
</dbReference>
<dbReference type="GO" id="GO:0006895">
    <property type="term" value="P:Golgi to endosome transport"/>
    <property type="evidence" value="ECO:0007669"/>
    <property type="project" value="TreeGrafter"/>
</dbReference>
<dbReference type="PANTHER" id="PTHR10292">
    <property type="entry name" value="CLATHRIN HEAVY CHAIN RELATED"/>
    <property type="match status" value="1"/>
</dbReference>
<dbReference type="GO" id="GO:0005829">
    <property type="term" value="C:cytosol"/>
    <property type="evidence" value="ECO:0007669"/>
    <property type="project" value="GOC"/>
</dbReference>
<dbReference type="InterPro" id="IPR000547">
    <property type="entry name" value="Clathrin_H-chain/VPS_repeat"/>
</dbReference>
<name>A0A699UXI4_TANCI</name>
<sequence length="161" mass="18736">CENAGLLTRALEHNDDPATIKRIIVQTDKLPEEWLINYFGQLTVELSLESLDAMLISNIRQNLQAVIRIAQNEDPDVHFKYIEAATTMGQLNEVERICRESNYVPAEKTKNFLKEANLTEQLPLIIICDRFNFIHDLVLYLYKKQQFKSIEVYVQRVNPAR</sequence>
<feature type="non-terminal residue" evidence="2">
    <location>
        <position position="161"/>
    </location>
</feature>
<dbReference type="GO" id="GO:0006886">
    <property type="term" value="P:intracellular protein transport"/>
    <property type="evidence" value="ECO:0007669"/>
    <property type="project" value="UniProtKB-UniRule"/>
</dbReference>
<dbReference type="Pfam" id="PF00637">
    <property type="entry name" value="Clathrin"/>
    <property type="match status" value="1"/>
</dbReference>
<dbReference type="InterPro" id="IPR055358">
    <property type="entry name" value="CHCR"/>
</dbReference>
<evidence type="ECO:0000256" key="1">
    <source>
        <dbReference type="PROSITE-ProRule" id="PRU01006"/>
    </source>
</evidence>
<dbReference type="EMBL" id="BKCJ011366440">
    <property type="protein sequence ID" value="GFD26158.1"/>
    <property type="molecule type" value="Genomic_DNA"/>
</dbReference>
<evidence type="ECO:0000313" key="2">
    <source>
        <dbReference type="EMBL" id="GFD26158.1"/>
    </source>
</evidence>
<protein>
    <submittedName>
        <fullName evidence="2">Clathrin heavy chain</fullName>
    </submittedName>
</protein>